<evidence type="ECO:0000313" key="2">
    <source>
        <dbReference type="EMBL" id="MPN04679.1"/>
    </source>
</evidence>
<comment type="caution">
    <text evidence="2">The sequence shown here is derived from an EMBL/GenBank/DDBJ whole genome shotgun (WGS) entry which is preliminary data.</text>
</comment>
<evidence type="ECO:0000259" key="1">
    <source>
        <dbReference type="PROSITE" id="PS50972"/>
    </source>
</evidence>
<sequence length="153" mass="16672">MAAAAANAKAGLILMHSTAAPEAMQQKEYLTGADPTAAVAAFLDRQLALALTVGVKREAVMLDVGIGFGKTREGNYELLRRAEWFEHRFELPFLWGVSRKSLLKSEPDNMEKRIAGSLALAVKLAERKVAALRVHDVAQTLAALRAAYELEQP</sequence>
<dbReference type="InterPro" id="IPR045031">
    <property type="entry name" value="DHP_synth-like"/>
</dbReference>
<feature type="domain" description="Pterin-binding" evidence="1">
    <location>
        <begin position="1"/>
        <end position="145"/>
    </location>
</feature>
<dbReference type="PROSITE" id="PS50972">
    <property type="entry name" value="PTERIN_BINDING"/>
    <property type="match status" value="1"/>
</dbReference>
<dbReference type="InterPro" id="IPR000489">
    <property type="entry name" value="Pterin-binding_dom"/>
</dbReference>
<dbReference type="GO" id="GO:0005829">
    <property type="term" value="C:cytosol"/>
    <property type="evidence" value="ECO:0007669"/>
    <property type="project" value="TreeGrafter"/>
</dbReference>
<dbReference type="PANTHER" id="PTHR20941">
    <property type="entry name" value="FOLATE SYNTHESIS PROTEINS"/>
    <property type="match status" value="1"/>
</dbReference>
<dbReference type="GO" id="GO:0046654">
    <property type="term" value="P:tetrahydrofolate biosynthetic process"/>
    <property type="evidence" value="ECO:0007669"/>
    <property type="project" value="TreeGrafter"/>
</dbReference>
<reference evidence="2" key="1">
    <citation type="submission" date="2019-08" db="EMBL/GenBank/DDBJ databases">
        <authorList>
            <person name="Kucharzyk K."/>
            <person name="Murdoch R.W."/>
            <person name="Higgins S."/>
            <person name="Loffler F."/>
        </authorList>
    </citation>
    <scope>NUCLEOTIDE SEQUENCE</scope>
</reference>
<dbReference type="SUPFAM" id="SSF51717">
    <property type="entry name" value="Dihydropteroate synthetase-like"/>
    <property type="match status" value="1"/>
</dbReference>
<dbReference type="GO" id="GO:0004156">
    <property type="term" value="F:dihydropteroate synthase activity"/>
    <property type="evidence" value="ECO:0007669"/>
    <property type="project" value="UniProtKB-EC"/>
</dbReference>
<organism evidence="2">
    <name type="scientific">bioreactor metagenome</name>
    <dbReference type="NCBI Taxonomy" id="1076179"/>
    <lineage>
        <taxon>unclassified sequences</taxon>
        <taxon>metagenomes</taxon>
        <taxon>ecological metagenomes</taxon>
    </lineage>
</organism>
<dbReference type="PANTHER" id="PTHR20941:SF1">
    <property type="entry name" value="FOLIC ACID SYNTHESIS PROTEIN FOL1"/>
    <property type="match status" value="1"/>
</dbReference>
<gene>
    <name evidence="2" type="primary">folP_26</name>
    <name evidence="2" type="ORF">SDC9_151924</name>
</gene>
<dbReference type="InterPro" id="IPR011005">
    <property type="entry name" value="Dihydropteroate_synth-like_sf"/>
</dbReference>
<name>A0A645EU06_9ZZZZ</name>
<dbReference type="AlphaFoldDB" id="A0A645EU06"/>
<protein>
    <submittedName>
        <fullName evidence="2">Dihydropteroate synthase</fullName>
        <ecNumber evidence="2">2.5.1.15</ecNumber>
    </submittedName>
</protein>
<dbReference type="EC" id="2.5.1.15" evidence="2"/>
<dbReference type="EMBL" id="VSSQ01050601">
    <property type="protein sequence ID" value="MPN04679.1"/>
    <property type="molecule type" value="Genomic_DNA"/>
</dbReference>
<accession>A0A645EU06</accession>
<dbReference type="Gene3D" id="3.20.20.20">
    <property type="entry name" value="Dihydropteroate synthase-like"/>
    <property type="match status" value="1"/>
</dbReference>
<dbReference type="Pfam" id="PF00809">
    <property type="entry name" value="Pterin_bind"/>
    <property type="match status" value="1"/>
</dbReference>
<keyword evidence="2" id="KW-0808">Transferase</keyword>
<proteinExistence type="predicted"/>